<evidence type="ECO:0000256" key="2">
    <source>
        <dbReference type="SAM" id="Phobius"/>
    </source>
</evidence>
<keyword evidence="2" id="KW-1133">Transmembrane helix</keyword>
<feature type="transmembrane region" description="Helical" evidence="2">
    <location>
        <begin position="38"/>
        <end position="58"/>
    </location>
</feature>
<feature type="region of interest" description="Disordered" evidence="1">
    <location>
        <begin position="1"/>
        <end position="29"/>
    </location>
</feature>
<keyword evidence="4" id="KW-1185">Reference proteome</keyword>
<dbReference type="EMBL" id="CP036272">
    <property type="protein sequence ID" value="QDT58065.1"/>
    <property type="molecule type" value="Genomic_DNA"/>
</dbReference>
<reference evidence="3 4" key="1">
    <citation type="submission" date="2019-02" db="EMBL/GenBank/DDBJ databases">
        <title>Deep-cultivation of Planctomycetes and their phenomic and genomic characterization uncovers novel biology.</title>
        <authorList>
            <person name="Wiegand S."/>
            <person name="Jogler M."/>
            <person name="Boedeker C."/>
            <person name="Pinto D."/>
            <person name="Vollmers J."/>
            <person name="Rivas-Marin E."/>
            <person name="Kohn T."/>
            <person name="Peeters S.H."/>
            <person name="Heuer A."/>
            <person name="Rast P."/>
            <person name="Oberbeckmann S."/>
            <person name="Bunk B."/>
            <person name="Jeske O."/>
            <person name="Meyerdierks A."/>
            <person name="Storesund J.E."/>
            <person name="Kallscheuer N."/>
            <person name="Luecker S."/>
            <person name="Lage O.M."/>
            <person name="Pohl T."/>
            <person name="Merkel B.J."/>
            <person name="Hornburger P."/>
            <person name="Mueller R.-W."/>
            <person name="Bruemmer F."/>
            <person name="Labrenz M."/>
            <person name="Spormann A.M."/>
            <person name="Op den Camp H."/>
            <person name="Overmann J."/>
            <person name="Amann R."/>
            <person name="Jetten M.S.M."/>
            <person name="Mascher T."/>
            <person name="Medema M.H."/>
            <person name="Devos D.P."/>
            <person name="Kaster A.-K."/>
            <person name="Ovreas L."/>
            <person name="Rohde M."/>
            <person name="Galperin M.Y."/>
            <person name="Jogler C."/>
        </authorList>
    </citation>
    <scope>NUCLEOTIDE SEQUENCE [LARGE SCALE GENOMIC DNA]</scope>
    <source>
        <strain evidence="3 4">SV_7m_r</strain>
    </source>
</reference>
<dbReference type="AlphaFoldDB" id="A0A517SPL5"/>
<proteinExistence type="predicted"/>
<evidence type="ECO:0000313" key="3">
    <source>
        <dbReference type="EMBL" id="QDT58065.1"/>
    </source>
</evidence>
<dbReference type="Proteomes" id="UP000315003">
    <property type="component" value="Chromosome"/>
</dbReference>
<name>A0A517SPL5_9BACT</name>
<accession>A0A517SPL5</accession>
<keyword evidence="2" id="KW-0812">Transmembrane</keyword>
<sequence length="591" mass="64898">MNQASQINAPGPQDDQPITDADGSGAETNRKQQTRLRFGLLELLLLIAAVASWLPVWIARQEIPKLKAEIETMRLSSLELIVTDPAQLNARILPSISSNVSSWKYFAPDDAALDLRLATQGINSLEPPSEFESCALPTGEHTVHVEFKSDAKGYHALVYLDDDLVLQQHHPKDWVKSGSSSSSGGVSAQSSVYPVDETLTLVNRKISQWHPLHGRNTLTMPVGYDSKGTCVWIAPRHDAVEVASNFQLKTNGFAGSAFGHRQGMRVQHLQAKGRIGLLSIEPSWYATLGENRWGSNYTPVGISVRPLVAGAAQPEVPELQAPTDVPSETGLTITIRETLDESADAKPRPPSSLSPVDAIGDDPMTMHLFAHYPAFASGAKPIVEILFDAKHPNRIGFLPHAAPGSAEMEAIEFVTQFDAKFLWRQVELSSGDKESAEADAPHLVPLAKFYPEHDFRNLATAEQTEPMELPWQTVSLDELPQVQSVQDERNRRQLTLRTDVKDSTKLTFPLGLPQQWEYEGVPNLQRWVLPVSQGVTGDQQAAKRPTVEVRAVVNYPGTQLATPGGPVIGNVRITLPMPVTEAVWYEIISDM</sequence>
<evidence type="ECO:0000313" key="4">
    <source>
        <dbReference type="Proteomes" id="UP000315003"/>
    </source>
</evidence>
<organism evidence="3 4">
    <name type="scientific">Stieleria bergensis</name>
    <dbReference type="NCBI Taxonomy" id="2528025"/>
    <lineage>
        <taxon>Bacteria</taxon>
        <taxon>Pseudomonadati</taxon>
        <taxon>Planctomycetota</taxon>
        <taxon>Planctomycetia</taxon>
        <taxon>Pirellulales</taxon>
        <taxon>Pirellulaceae</taxon>
        <taxon>Stieleria</taxon>
    </lineage>
</organism>
<protein>
    <submittedName>
        <fullName evidence="3">Uncharacterized protein</fullName>
    </submittedName>
</protein>
<dbReference type="RefSeq" id="WP_145268961.1">
    <property type="nucleotide sequence ID" value="NZ_CP036272.1"/>
</dbReference>
<gene>
    <name evidence="3" type="ORF">SV7mr_05540</name>
</gene>
<evidence type="ECO:0000256" key="1">
    <source>
        <dbReference type="SAM" id="MobiDB-lite"/>
    </source>
</evidence>
<dbReference type="OrthoDB" id="262905at2"/>
<keyword evidence="2" id="KW-0472">Membrane</keyword>